<keyword evidence="1" id="KW-0238">DNA-binding</keyword>
<dbReference type="InterPro" id="IPR010998">
    <property type="entry name" value="Integrase_recombinase_N"/>
</dbReference>
<evidence type="ECO:0000313" key="3">
    <source>
        <dbReference type="EMBL" id="EIN03222.1"/>
    </source>
</evidence>
<dbReference type="Gene3D" id="1.10.150.130">
    <property type="match status" value="1"/>
</dbReference>
<name>R7S0B9_PUNST</name>
<dbReference type="HOGENOM" id="CLU_1278203_0_0_1"/>
<evidence type="ECO:0000256" key="2">
    <source>
        <dbReference type="SAM" id="MobiDB-lite"/>
    </source>
</evidence>
<feature type="compositionally biased region" description="Polar residues" evidence="2">
    <location>
        <begin position="9"/>
        <end position="19"/>
    </location>
</feature>
<evidence type="ECO:0000313" key="4">
    <source>
        <dbReference type="Proteomes" id="UP000054196"/>
    </source>
</evidence>
<dbReference type="GeneID" id="18880453"/>
<dbReference type="RefSeq" id="XP_007389549.1">
    <property type="nucleotide sequence ID" value="XM_007389487.1"/>
</dbReference>
<dbReference type="GO" id="GO:0003677">
    <property type="term" value="F:DNA binding"/>
    <property type="evidence" value="ECO:0007669"/>
    <property type="project" value="UniProtKB-KW"/>
</dbReference>
<reference evidence="4" key="1">
    <citation type="journal article" date="2012" name="Science">
        <title>The Paleozoic origin of enzymatic lignin decomposition reconstructed from 31 fungal genomes.</title>
        <authorList>
            <person name="Floudas D."/>
            <person name="Binder M."/>
            <person name="Riley R."/>
            <person name="Barry K."/>
            <person name="Blanchette R.A."/>
            <person name="Henrissat B."/>
            <person name="Martinez A.T."/>
            <person name="Otillar R."/>
            <person name="Spatafora J.W."/>
            <person name="Yadav J.S."/>
            <person name="Aerts A."/>
            <person name="Benoit I."/>
            <person name="Boyd A."/>
            <person name="Carlson A."/>
            <person name="Copeland A."/>
            <person name="Coutinho P.M."/>
            <person name="de Vries R.P."/>
            <person name="Ferreira P."/>
            <person name="Findley K."/>
            <person name="Foster B."/>
            <person name="Gaskell J."/>
            <person name="Glotzer D."/>
            <person name="Gorecki P."/>
            <person name="Heitman J."/>
            <person name="Hesse C."/>
            <person name="Hori C."/>
            <person name="Igarashi K."/>
            <person name="Jurgens J.A."/>
            <person name="Kallen N."/>
            <person name="Kersten P."/>
            <person name="Kohler A."/>
            <person name="Kuees U."/>
            <person name="Kumar T.K.A."/>
            <person name="Kuo A."/>
            <person name="LaButti K."/>
            <person name="Larrondo L.F."/>
            <person name="Lindquist E."/>
            <person name="Ling A."/>
            <person name="Lombard V."/>
            <person name="Lucas S."/>
            <person name="Lundell T."/>
            <person name="Martin R."/>
            <person name="McLaughlin D.J."/>
            <person name="Morgenstern I."/>
            <person name="Morin E."/>
            <person name="Murat C."/>
            <person name="Nagy L.G."/>
            <person name="Nolan M."/>
            <person name="Ohm R.A."/>
            <person name="Patyshakuliyeva A."/>
            <person name="Rokas A."/>
            <person name="Ruiz-Duenas F.J."/>
            <person name="Sabat G."/>
            <person name="Salamov A."/>
            <person name="Samejima M."/>
            <person name="Schmutz J."/>
            <person name="Slot J.C."/>
            <person name="St John F."/>
            <person name="Stenlid J."/>
            <person name="Sun H."/>
            <person name="Sun S."/>
            <person name="Syed K."/>
            <person name="Tsang A."/>
            <person name="Wiebenga A."/>
            <person name="Young D."/>
            <person name="Pisabarro A."/>
            <person name="Eastwood D.C."/>
            <person name="Martin F."/>
            <person name="Cullen D."/>
            <person name="Grigoriev I.V."/>
            <person name="Hibbett D.S."/>
        </authorList>
    </citation>
    <scope>NUCLEOTIDE SEQUENCE [LARGE SCALE GENOMIC DNA]</scope>
    <source>
        <strain evidence="4">HHB-11173 SS5</strain>
    </source>
</reference>
<dbReference type="Proteomes" id="UP000054196">
    <property type="component" value="Unassembled WGS sequence"/>
</dbReference>
<dbReference type="EMBL" id="JH687731">
    <property type="protein sequence ID" value="EIN03222.1"/>
    <property type="molecule type" value="Genomic_DNA"/>
</dbReference>
<dbReference type="SUPFAM" id="SSF47823">
    <property type="entry name" value="lambda integrase-like, N-terminal domain"/>
    <property type="match status" value="1"/>
</dbReference>
<dbReference type="OMA" id="TALEFWH"/>
<proteinExistence type="predicted"/>
<evidence type="ECO:0008006" key="5">
    <source>
        <dbReference type="Google" id="ProtNLM"/>
    </source>
</evidence>
<accession>R7S0B9</accession>
<dbReference type="OrthoDB" id="3254696at2759"/>
<protein>
    <recommendedName>
        <fullName evidence="5">Core-binding (CB) domain-containing protein</fullName>
    </recommendedName>
</protein>
<gene>
    <name evidence="3" type="ORF">PUNSTDRAFT_139758</name>
</gene>
<organism evidence="3 4">
    <name type="scientific">Punctularia strigosozonata (strain HHB-11173)</name>
    <name type="common">White-rot fungus</name>
    <dbReference type="NCBI Taxonomy" id="741275"/>
    <lineage>
        <taxon>Eukaryota</taxon>
        <taxon>Fungi</taxon>
        <taxon>Dikarya</taxon>
        <taxon>Basidiomycota</taxon>
        <taxon>Agaricomycotina</taxon>
        <taxon>Agaricomycetes</taxon>
        <taxon>Corticiales</taxon>
        <taxon>Punctulariaceae</taxon>
        <taxon>Punctularia</taxon>
    </lineage>
</organism>
<keyword evidence="4" id="KW-1185">Reference proteome</keyword>
<dbReference type="AlphaFoldDB" id="R7S0B9"/>
<feature type="region of interest" description="Disordered" evidence="2">
    <location>
        <begin position="1"/>
        <end position="34"/>
    </location>
</feature>
<dbReference type="KEGG" id="psq:PUNSTDRAFT_139758"/>
<evidence type="ECO:0000256" key="1">
    <source>
        <dbReference type="ARBA" id="ARBA00023125"/>
    </source>
</evidence>
<sequence length="216" mass="23810">MSHTRTARASRTYTQNTPPSAHIPGAPKPLTHRRAPTHFRPGAGLAAATFHHNPRQITLSKPTLVQLEKTIKAGWASSTLKGYSAVVERYIKFCVSERIPEVDQFPAQELALCAFVAKGAGQLAGGTARNWIAALKAWHTAQNAPWLGGTRLQYTVKGVENLRPKSSRKPARVPVTRDMLRCLHKTLNFESSFDSAVYAAACVLFWDLPPTRCLTR</sequence>